<dbReference type="Proteomes" id="UP000264217">
    <property type="component" value="Unassembled WGS sequence"/>
</dbReference>
<proteinExistence type="predicted"/>
<comment type="caution">
    <text evidence="2">The sequence shown here is derived from an EMBL/GenBank/DDBJ whole genome shotgun (WGS) entry which is preliminary data.</text>
</comment>
<evidence type="ECO:0000313" key="3">
    <source>
        <dbReference type="Proteomes" id="UP000264217"/>
    </source>
</evidence>
<organism evidence="2 3">
    <name type="scientific">Mucilaginibacter conchicola</name>
    <dbReference type="NCBI Taxonomy" id="2303333"/>
    <lineage>
        <taxon>Bacteria</taxon>
        <taxon>Pseudomonadati</taxon>
        <taxon>Bacteroidota</taxon>
        <taxon>Sphingobacteriia</taxon>
        <taxon>Sphingobacteriales</taxon>
        <taxon>Sphingobacteriaceae</taxon>
        <taxon>Mucilaginibacter</taxon>
    </lineage>
</organism>
<feature type="signal peptide" evidence="1">
    <location>
        <begin position="1"/>
        <end position="24"/>
    </location>
</feature>
<reference evidence="2 3" key="1">
    <citation type="submission" date="2018-08" db="EMBL/GenBank/DDBJ databases">
        <title>Mucilaginibacter sp. MYSH2.</title>
        <authorList>
            <person name="Seo T."/>
        </authorList>
    </citation>
    <scope>NUCLEOTIDE SEQUENCE [LARGE SCALE GENOMIC DNA]</scope>
    <source>
        <strain evidence="2 3">MYSH2</strain>
    </source>
</reference>
<feature type="chain" id="PRO_5016854067" description="Transglycosylase SLT domain-containing protein" evidence="1">
    <location>
        <begin position="25"/>
        <end position="246"/>
    </location>
</feature>
<dbReference type="RefSeq" id="WP_117392132.1">
    <property type="nucleotide sequence ID" value="NZ_QWDC01000002.1"/>
</dbReference>
<evidence type="ECO:0000256" key="1">
    <source>
        <dbReference type="SAM" id="SignalP"/>
    </source>
</evidence>
<accession>A0A372NTI2</accession>
<dbReference type="AlphaFoldDB" id="A0A372NTI2"/>
<dbReference type="EMBL" id="QWDC01000002">
    <property type="protein sequence ID" value="RFZ92422.1"/>
    <property type="molecule type" value="Genomic_DNA"/>
</dbReference>
<evidence type="ECO:0008006" key="4">
    <source>
        <dbReference type="Google" id="ProtNLM"/>
    </source>
</evidence>
<gene>
    <name evidence="2" type="ORF">D0C36_13420</name>
</gene>
<protein>
    <recommendedName>
        <fullName evidence="4">Transglycosylase SLT domain-containing protein</fullName>
    </recommendedName>
</protein>
<keyword evidence="3" id="KW-1185">Reference proteome</keyword>
<sequence>MFAKKICKAFLAIVLLLNCCIANAKNYRKLFDRHYQKAETSAAAIRPLLQKYSRLCGEDAKQMEAVIFPELMRYNQLFDAVETGSLMGLYSRLGSDYADFSIGRFQMKPSFALSIEEFAKQHNSEAWVKALGFNDVATEDNYENRSARIDRLNDTEWQVKYLVAVFKSIRLKHTDALKPLSAEKKLAFIATAYNCGWDKDAETVKRFSNKCFYCIARWDSRARYNFADIAVHRYREIVRGKAFSNV</sequence>
<keyword evidence="1" id="KW-0732">Signal</keyword>
<name>A0A372NTI2_9SPHI</name>
<evidence type="ECO:0000313" key="2">
    <source>
        <dbReference type="EMBL" id="RFZ92422.1"/>
    </source>
</evidence>
<dbReference type="OrthoDB" id="982528at2"/>